<dbReference type="EC" id="3.1.-.-" evidence="7"/>
<evidence type="ECO:0000313" key="9">
    <source>
        <dbReference type="Proteomes" id="UP000230595"/>
    </source>
</evidence>
<name>A0A2M7CQ47_9BACT</name>
<gene>
    <name evidence="7 8" type="primary">ybeY</name>
    <name evidence="8" type="ORF">COS33_01375</name>
</gene>
<dbReference type="InterPro" id="IPR023091">
    <property type="entry name" value="MetalPrtase_cat_dom_sf_prd"/>
</dbReference>
<keyword evidence="4 7" id="KW-0255">Endonuclease</keyword>
<dbReference type="HAMAP" id="MF_00009">
    <property type="entry name" value="Endoribonucl_YbeY"/>
    <property type="match status" value="1"/>
</dbReference>
<dbReference type="GO" id="GO:0008270">
    <property type="term" value="F:zinc ion binding"/>
    <property type="evidence" value="ECO:0007669"/>
    <property type="project" value="UniProtKB-UniRule"/>
</dbReference>
<comment type="function">
    <text evidence="7">Single strand-specific metallo-endoribonuclease involved in late-stage 70S ribosome quality control and in maturation of the 3' terminus of the 16S rRNA.</text>
</comment>
<dbReference type="InterPro" id="IPR020549">
    <property type="entry name" value="YbeY_CS"/>
</dbReference>
<dbReference type="GO" id="GO:0004521">
    <property type="term" value="F:RNA endonuclease activity"/>
    <property type="evidence" value="ECO:0007669"/>
    <property type="project" value="UniProtKB-UniRule"/>
</dbReference>
<evidence type="ECO:0000256" key="3">
    <source>
        <dbReference type="ARBA" id="ARBA00022723"/>
    </source>
</evidence>
<dbReference type="Proteomes" id="UP000230595">
    <property type="component" value="Unassembled WGS sequence"/>
</dbReference>
<keyword evidence="6 7" id="KW-0862">Zinc</keyword>
<keyword evidence="7" id="KW-0698">rRNA processing</keyword>
<comment type="caution">
    <text evidence="8">The sequence shown here is derived from an EMBL/GenBank/DDBJ whole genome shotgun (WGS) entry which is preliminary data.</text>
</comment>
<dbReference type="Gene3D" id="3.40.390.30">
    <property type="entry name" value="Metalloproteases ('zincins'), catalytic domain"/>
    <property type="match status" value="1"/>
</dbReference>
<reference evidence="9" key="1">
    <citation type="submission" date="2017-09" db="EMBL/GenBank/DDBJ databases">
        <title>Depth-based differentiation of microbial function through sediment-hosted aquifers and enrichment of novel symbionts in the deep terrestrial subsurface.</title>
        <authorList>
            <person name="Probst A.J."/>
            <person name="Ladd B."/>
            <person name="Jarett J.K."/>
            <person name="Geller-Mcgrath D.E."/>
            <person name="Sieber C.M.K."/>
            <person name="Emerson J.B."/>
            <person name="Anantharaman K."/>
            <person name="Thomas B.C."/>
            <person name="Malmstrom R."/>
            <person name="Stieglmeier M."/>
            <person name="Klingl A."/>
            <person name="Woyke T."/>
            <person name="Ryan C.M."/>
            <person name="Banfield J.F."/>
        </authorList>
    </citation>
    <scope>NUCLEOTIDE SEQUENCE [LARGE SCALE GENOMIC DNA]</scope>
</reference>
<comment type="subcellular location">
    <subcellularLocation>
        <location evidence="7">Cytoplasm</location>
    </subcellularLocation>
</comment>
<proteinExistence type="inferred from homology"/>
<organism evidence="8 9">
    <name type="scientific">Candidatus Wolfebacteria bacterium CG02_land_8_20_14_3_00_37_12</name>
    <dbReference type="NCBI Taxonomy" id="1975066"/>
    <lineage>
        <taxon>Bacteria</taxon>
        <taxon>Candidatus Wolfeibacteriota</taxon>
    </lineage>
</organism>
<dbReference type="GO" id="GO:0005737">
    <property type="term" value="C:cytoplasm"/>
    <property type="evidence" value="ECO:0007669"/>
    <property type="project" value="UniProtKB-SubCell"/>
</dbReference>
<comment type="cofactor">
    <cofactor evidence="7">
        <name>Zn(2+)</name>
        <dbReference type="ChEBI" id="CHEBI:29105"/>
    </cofactor>
    <text evidence="7">Binds 1 zinc ion.</text>
</comment>
<evidence type="ECO:0000256" key="2">
    <source>
        <dbReference type="ARBA" id="ARBA00022722"/>
    </source>
</evidence>
<comment type="similarity">
    <text evidence="1 7">Belongs to the endoribonuclease YbeY family.</text>
</comment>
<dbReference type="AlphaFoldDB" id="A0A2M7CQ47"/>
<evidence type="ECO:0000256" key="7">
    <source>
        <dbReference type="HAMAP-Rule" id="MF_00009"/>
    </source>
</evidence>
<keyword evidence="7" id="KW-0963">Cytoplasm</keyword>
<evidence type="ECO:0000313" key="8">
    <source>
        <dbReference type="EMBL" id="PIV31787.1"/>
    </source>
</evidence>
<evidence type="ECO:0000256" key="6">
    <source>
        <dbReference type="ARBA" id="ARBA00022833"/>
    </source>
</evidence>
<keyword evidence="3 7" id="KW-0479">Metal-binding</keyword>
<dbReference type="PROSITE" id="PS01306">
    <property type="entry name" value="UPF0054"/>
    <property type="match status" value="1"/>
</dbReference>
<evidence type="ECO:0000256" key="4">
    <source>
        <dbReference type="ARBA" id="ARBA00022759"/>
    </source>
</evidence>
<feature type="binding site" evidence="7">
    <location>
        <position position="111"/>
    </location>
    <ligand>
        <name>Zn(2+)</name>
        <dbReference type="ChEBI" id="CHEBI:29105"/>
        <note>catalytic</note>
    </ligand>
</feature>
<accession>A0A2M7CQ47</accession>
<feature type="binding site" evidence="7">
    <location>
        <position position="107"/>
    </location>
    <ligand>
        <name>Zn(2+)</name>
        <dbReference type="ChEBI" id="CHEBI:29105"/>
        <note>catalytic</note>
    </ligand>
</feature>
<keyword evidence="2 7" id="KW-0540">Nuclease</keyword>
<dbReference type="PANTHER" id="PTHR46986">
    <property type="entry name" value="ENDORIBONUCLEASE YBEY, CHLOROPLASTIC"/>
    <property type="match status" value="1"/>
</dbReference>
<keyword evidence="7" id="KW-0690">Ribosome biogenesis</keyword>
<feature type="binding site" evidence="7">
    <location>
        <position position="117"/>
    </location>
    <ligand>
        <name>Zn(2+)</name>
        <dbReference type="ChEBI" id="CHEBI:29105"/>
        <note>catalytic</note>
    </ligand>
</feature>
<evidence type="ECO:0000256" key="5">
    <source>
        <dbReference type="ARBA" id="ARBA00022801"/>
    </source>
</evidence>
<dbReference type="SUPFAM" id="SSF55486">
    <property type="entry name" value="Metalloproteases ('zincins'), catalytic domain"/>
    <property type="match status" value="1"/>
</dbReference>
<sequence length="144" mass="16869">MANKITVVSLEKQFKKFGKDVRGDALAIFKILNKNNVAIDIYLASNVLMRRLNKEYRGKDKVANVLSFVEPLNFPHPETKTRFLGEIYLNFIDSDKFVVSCQYLLIHAILHLLGYTHKGKSDRMKMEKKENHVYHLFRHRNFAN</sequence>
<dbReference type="NCBIfam" id="TIGR00043">
    <property type="entry name" value="rRNA maturation RNase YbeY"/>
    <property type="match status" value="1"/>
</dbReference>
<dbReference type="EMBL" id="PEUH01000030">
    <property type="protein sequence ID" value="PIV31787.1"/>
    <property type="molecule type" value="Genomic_DNA"/>
</dbReference>
<dbReference type="InterPro" id="IPR002036">
    <property type="entry name" value="YbeY"/>
</dbReference>
<protein>
    <recommendedName>
        <fullName evidence="7">Endoribonuclease YbeY</fullName>
        <ecNumber evidence="7">3.1.-.-</ecNumber>
    </recommendedName>
</protein>
<dbReference type="GO" id="GO:0006364">
    <property type="term" value="P:rRNA processing"/>
    <property type="evidence" value="ECO:0007669"/>
    <property type="project" value="UniProtKB-UniRule"/>
</dbReference>
<dbReference type="Pfam" id="PF02130">
    <property type="entry name" value="YbeY"/>
    <property type="match status" value="1"/>
</dbReference>
<dbReference type="GO" id="GO:0004222">
    <property type="term" value="F:metalloendopeptidase activity"/>
    <property type="evidence" value="ECO:0007669"/>
    <property type="project" value="InterPro"/>
</dbReference>
<keyword evidence="5 7" id="KW-0378">Hydrolase</keyword>
<dbReference type="PANTHER" id="PTHR46986:SF1">
    <property type="entry name" value="ENDORIBONUCLEASE YBEY, CHLOROPLASTIC"/>
    <property type="match status" value="1"/>
</dbReference>
<evidence type="ECO:0000256" key="1">
    <source>
        <dbReference type="ARBA" id="ARBA00010875"/>
    </source>
</evidence>